<protein>
    <submittedName>
        <fullName evidence="1">Uncharacterized protein</fullName>
    </submittedName>
</protein>
<dbReference type="AlphaFoldDB" id="A0A7R9F199"/>
<dbReference type="EMBL" id="OD567131">
    <property type="protein sequence ID" value="CAD7445173.1"/>
    <property type="molecule type" value="Genomic_DNA"/>
</dbReference>
<accession>A0A7R9F199</accession>
<sequence>MLVFKRTPSKRPTAEEAHEHRWLLHTEFMIKKRERAVFLGNRLKELKKLADSQRLGKSADDVYRPKVVWFEKTTTAQPSATSSSMATPQLNSSDCVNSLCFFTKAEPRSFIVAECKASWEGKKGEQFHHLILVT</sequence>
<gene>
    <name evidence="1" type="ORF">TBIB3V08_LOCUS7531</name>
</gene>
<organism evidence="1">
    <name type="scientific">Timema bartmani</name>
    <dbReference type="NCBI Taxonomy" id="61472"/>
    <lineage>
        <taxon>Eukaryota</taxon>
        <taxon>Metazoa</taxon>
        <taxon>Ecdysozoa</taxon>
        <taxon>Arthropoda</taxon>
        <taxon>Hexapoda</taxon>
        <taxon>Insecta</taxon>
        <taxon>Pterygota</taxon>
        <taxon>Neoptera</taxon>
        <taxon>Polyneoptera</taxon>
        <taxon>Phasmatodea</taxon>
        <taxon>Timematodea</taxon>
        <taxon>Timematoidea</taxon>
        <taxon>Timematidae</taxon>
        <taxon>Timema</taxon>
    </lineage>
</organism>
<evidence type="ECO:0000313" key="1">
    <source>
        <dbReference type="EMBL" id="CAD7445173.1"/>
    </source>
</evidence>
<proteinExistence type="predicted"/>
<reference evidence="1" key="1">
    <citation type="submission" date="2020-11" db="EMBL/GenBank/DDBJ databases">
        <authorList>
            <person name="Tran Van P."/>
        </authorList>
    </citation>
    <scope>NUCLEOTIDE SEQUENCE</scope>
</reference>
<name>A0A7R9F199_9NEOP</name>